<feature type="transmembrane region" description="Helical" evidence="1">
    <location>
        <begin position="165"/>
        <end position="186"/>
    </location>
</feature>
<evidence type="ECO:0000256" key="1">
    <source>
        <dbReference type="SAM" id="Phobius"/>
    </source>
</evidence>
<evidence type="ECO:0000313" key="2">
    <source>
        <dbReference type="EMBL" id="BDU16971.1"/>
    </source>
</evidence>
<name>A0ABM8DEH1_9GAMM</name>
<keyword evidence="1" id="KW-1133">Transmembrane helix</keyword>
<dbReference type="Proteomes" id="UP001317822">
    <property type="component" value="Chromosome"/>
</dbReference>
<dbReference type="RefSeq" id="WP_281778939.1">
    <property type="nucleotide sequence ID" value="NZ_AP027041.1"/>
</dbReference>
<reference evidence="2 3" key="1">
    <citation type="journal article" date="2023" name="Int. J. Syst. Evol. Microbiol.">
        <title>Physiological and genomic analyses of cobalamin (vitamin B12)-auxotrophy of Lysobacter auxotrophicus sp. nov., a methionine-auxotrophic chitinolytic bacterium isolated from chitin-treated soil.</title>
        <authorList>
            <person name="Saito A."/>
            <person name="Dohra H."/>
            <person name="Hamada M."/>
            <person name="Moriuchi R."/>
            <person name="Kotsuchibashi Y."/>
            <person name="Mori K."/>
        </authorList>
    </citation>
    <scope>NUCLEOTIDE SEQUENCE [LARGE SCALE GENOMIC DNA]</scope>
    <source>
        <strain evidence="2 3">5-21a</strain>
    </source>
</reference>
<feature type="transmembrane region" description="Helical" evidence="1">
    <location>
        <begin position="30"/>
        <end position="47"/>
    </location>
</feature>
<organism evidence="2 3">
    <name type="scientific">Lysobacter auxotrophicus</name>
    <dbReference type="NCBI Taxonomy" id="2992573"/>
    <lineage>
        <taxon>Bacteria</taxon>
        <taxon>Pseudomonadati</taxon>
        <taxon>Pseudomonadota</taxon>
        <taxon>Gammaproteobacteria</taxon>
        <taxon>Lysobacterales</taxon>
        <taxon>Lysobacteraceae</taxon>
        <taxon>Lysobacter</taxon>
    </lineage>
</organism>
<evidence type="ECO:0000313" key="3">
    <source>
        <dbReference type="Proteomes" id="UP001317822"/>
    </source>
</evidence>
<proteinExistence type="predicted"/>
<evidence type="ECO:0008006" key="4">
    <source>
        <dbReference type="Google" id="ProtNLM"/>
    </source>
</evidence>
<feature type="transmembrane region" description="Helical" evidence="1">
    <location>
        <begin position="141"/>
        <end position="158"/>
    </location>
</feature>
<sequence>MRPTFADVGREASVRSMTPRSVITGNRMPELAIGFLLVMALVFGGGSRGAGDVIVVFAAMPVLLLACIRWSWKAQDLLQRLTMLLLIAVVSWHLVQLVPFPSDWIGRLPMRSAILSDLHAAGVKTSGLPATLDAWATVRSLVQWLVFCAMVALLSTVGNNARYRLLKLCVLLGCVLGLIGYAQAAAGRHSILRMYDYHHAIGAIGTFANRNHFASLMAMLARCRLHWLRMCRRRGARRRRCGTALQSYCS</sequence>
<feature type="transmembrane region" description="Helical" evidence="1">
    <location>
        <begin position="84"/>
        <end position="102"/>
    </location>
</feature>
<keyword evidence="1" id="KW-0812">Transmembrane</keyword>
<gene>
    <name evidence="2" type="ORF">LA521A_21720</name>
</gene>
<protein>
    <recommendedName>
        <fullName evidence="4">O-antigen ligase domain-containing protein</fullName>
    </recommendedName>
</protein>
<keyword evidence="3" id="KW-1185">Reference proteome</keyword>
<dbReference type="EMBL" id="AP027041">
    <property type="protein sequence ID" value="BDU16971.1"/>
    <property type="molecule type" value="Genomic_DNA"/>
</dbReference>
<feature type="transmembrane region" description="Helical" evidence="1">
    <location>
        <begin position="53"/>
        <end position="72"/>
    </location>
</feature>
<keyword evidence="1" id="KW-0472">Membrane</keyword>
<accession>A0ABM8DEH1</accession>